<dbReference type="PANTHER" id="PTHR42686">
    <property type="entry name" value="GH17980P-RELATED"/>
    <property type="match status" value="1"/>
</dbReference>
<dbReference type="InterPro" id="IPR036291">
    <property type="entry name" value="NAD(P)-bd_dom_sf"/>
</dbReference>
<gene>
    <name evidence="5" type="ORF">HDA41_000619</name>
</gene>
<evidence type="ECO:0000256" key="2">
    <source>
        <dbReference type="ARBA" id="ARBA00023002"/>
    </source>
</evidence>
<dbReference type="FunFam" id="3.40.50.720:FF:000084">
    <property type="entry name" value="Short-chain dehydrogenase reductase"/>
    <property type="match status" value="1"/>
</dbReference>
<dbReference type="EMBL" id="JACHNE010000001">
    <property type="protein sequence ID" value="MBB5792655.1"/>
    <property type="molecule type" value="Genomic_DNA"/>
</dbReference>
<dbReference type="Proteomes" id="UP000590647">
    <property type="component" value="Unassembled WGS sequence"/>
</dbReference>
<dbReference type="Gene3D" id="3.20.20.100">
    <property type="entry name" value="NADP-dependent oxidoreductase domain"/>
    <property type="match status" value="1"/>
</dbReference>
<dbReference type="InterPro" id="IPR020904">
    <property type="entry name" value="Sc_DH/Rdtase_CS"/>
</dbReference>
<dbReference type="AlphaFoldDB" id="A0A7W9LQQ2"/>
<name>A0A7W9LQQ2_9ACTN</name>
<dbReference type="PRINTS" id="PR00080">
    <property type="entry name" value="SDRFAMILY"/>
</dbReference>
<proteinExistence type="inferred from homology"/>
<sequence length="606" mass="63481">MSGLSGLKAVVTGGASGIGLATSLMPAEHGATVAVIDLDPSGAPEPLIALKADLADDASVRVAVDAAAEQLGGLDILVNNAGIGAVGTVEDNPDDEWHRVLDVNLLGTVRTTRAALPYLRRSSHAAVVNTCSVAATAGLPQRALYSASKGAVLSLTLAMAADHVREGIRVNCVSPGTADTPWVTRLLDAADDPKAERAALDTRQPPPPGHRGRGGGGRGLPGEPRRGVRHRHLPGRRRWHAGAPAAPGGRLMRATTLGGTGVRVTELSFGAAGIGNLFRPVSDEAASAAMEAAWDAGVRTFDTAPHYGLGLSERRLGAALRGRDRDTYTVSTKVGRLLEPNPGGGRGDDLAHGFAVPDTHRRVWDFSSDGVLRSLEASLDRLALDRVDIALLHDPDHHAEQALTEAYPALERLRGEGVVKAIGIGVNQCALAARFLRETDIDVVLLAGRYTLLEQEGLAEVLPEAAARGRSVTVGGVFNSGLLTDPKPGSTYDYAPAPRHVLDRALRMKAVTERHGVPLRAAALRFPLGHPAVASVLSGARSAEEVRDTVDQLGRTVPAAVWDGLRAEGLLSPHVPVPAAMPVDEADRPKEESKSRGGDRHGGEHR</sequence>
<feature type="compositionally biased region" description="Basic and acidic residues" evidence="3">
    <location>
        <begin position="585"/>
        <end position="606"/>
    </location>
</feature>
<dbReference type="Pfam" id="PF00248">
    <property type="entry name" value="Aldo_ket_red"/>
    <property type="match status" value="1"/>
</dbReference>
<protein>
    <submittedName>
        <fullName evidence="5">Aryl-alcohol dehydrogenase-like predicted oxidoreductase/NAD(P)-dependent dehydrogenase (Short-subunit alcohol dehydrogenase family)</fullName>
    </submittedName>
</protein>
<dbReference type="InterPro" id="IPR036812">
    <property type="entry name" value="NAD(P)_OxRdtase_dom_sf"/>
</dbReference>
<feature type="region of interest" description="Disordered" evidence="3">
    <location>
        <begin position="575"/>
        <end position="606"/>
    </location>
</feature>
<keyword evidence="6" id="KW-1185">Reference proteome</keyword>
<dbReference type="PRINTS" id="PR00081">
    <property type="entry name" value="GDHRDH"/>
</dbReference>
<dbReference type="PANTHER" id="PTHR42686:SF1">
    <property type="entry name" value="GH17980P-RELATED"/>
    <property type="match status" value="1"/>
</dbReference>
<comment type="caution">
    <text evidence="5">The sequence shown here is derived from an EMBL/GenBank/DDBJ whole genome shotgun (WGS) entry which is preliminary data.</text>
</comment>
<evidence type="ECO:0000313" key="5">
    <source>
        <dbReference type="EMBL" id="MBB5792655.1"/>
    </source>
</evidence>
<dbReference type="CDD" id="cd05233">
    <property type="entry name" value="SDR_c"/>
    <property type="match status" value="1"/>
</dbReference>
<organism evidence="5 6">
    <name type="scientific">Streptomyces caelestis</name>
    <dbReference type="NCBI Taxonomy" id="36816"/>
    <lineage>
        <taxon>Bacteria</taxon>
        <taxon>Bacillati</taxon>
        <taxon>Actinomycetota</taxon>
        <taxon>Actinomycetes</taxon>
        <taxon>Kitasatosporales</taxon>
        <taxon>Streptomycetaceae</taxon>
        <taxon>Streptomyces</taxon>
    </lineage>
</organism>
<evidence type="ECO:0000259" key="4">
    <source>
        <dbReference type="Pfam" id="PF00248"/>
    </source>
</evidence>
<dbReference type="InterPro" id="IPR020471">
    <property type="entry name" value="AKR"/>
</dbReference>
<dbReference type="GO" id="GO:0005829">
    <property type="term" value="C:cytosol"/>
    <property type="evidence" value="ECO:0007669"/>
    <property type="project" value="TreeGrafter"/>
</dbReference>
<dbReference type="Gene3D" id="3.40.50.720">
    <property type="entry name" value="NAD(P)-binding Rossmann-like Domain"/>
    <property type="match status" value="1"/>
</dbReference>
<dbReference type="InterPro" id="IPR002347">
    <property type="entry name" value="SDR_fam"/>
</dbReference>
<feature type="domain" description="NADP-dependent oxidoreductase" evidence="4">
    <location>
        <begin position="266"/>
        <end position="556"/>
    </location>
</feature>
<feature type="region of interest" description="Disordered" evidence="3">
    <location>
        <begin position="193"/>
        <end position="230"/>
    </location>
</feature>
<accession>A0A7W9LQQ2</accession>
<dbReference type="PROSITE" id="PS00061">
    <property type="entry name" value="ADH_SHORT"/>
    <property type="match status" value="1"/>
</dbReference>
<dbReference type="CDD" id="cd19152">
    <property type="entry name" value="AKR_AKR15A"/>
    <property type="match status" value="1"/>
</dbReference>
<dbReference type="Pfam" id="PF00106">
    <property type="entry name" value="adh_short"/>
    <property type="match status" value="1"/>
</dbReference>
<evidence type="ECO:0000313" key="6">
    <source>
        <dbReference type="Proteomes" id="UP000590647"/>
    </source>
</evidence>
<dbReference type="SUPFAM" id="SSF51430">
    <property type="entry name" value="NAD(P)-linked oxidoreductase"/>
    <property type="match status" value="1"/>
</dbReference>
<dbReference type="InterPro" id="IPR023210">
    <property type="entry name" value="NADP_OxRdtase_dom"/>
</dbReference>
<dbReference type="GO" id="GO:0016491">
    <property type="term" value="F:oxidoreductase activity"/>
    <property type="evidence" value="ECO:0007669"/>
    <property type="project" value="UniProtKB-KW"/>
</dbReference>
<keyword evidence="2" id="KW-0560">Oxidoreductase</keyword>
<reference evidence="5 6" key="1">
    <citation type="submission" date="2020-08" db="EMBL/GenBank/DDBJ databases">
        <title>Sequencing the genomes of 1000 actinobacteria strains.</title>
        <authorList>
            <person name="Klenk H.-P."/>
        </authorList>
    </citation>
    <scope>NUCLEOTIDE SEQUENCE [LARGE SCALE GENOMIC DNA]</scope>
    <source>
        <strain evidence="5 6">DSM 40084</strain>
    </source>
</reference>
<dbReference type="SUPFAM" id="SSF51735">
    <property type="entry name" value="NAD(P)-binding Rossmann-fold domains"/>
    <property type="match status" value="1"/>
</dbReference>
<evidence type="ECO:0000256" key="1">
    <source>
        <dbReference type="ARBA" id="ARBA00006484"/>
    </source>
</evidence>
<comment type="similarity">
    <text evidence="1">Belongs to the short-chain dehydrogenases/reductases (SDR) family.</text>
</comment>
<evidence type="ECO:0000256" key="3">
    <source>
        <dbReference type="SAM" id="MobiDB-lite"/>
    </source>
</evidence>